<organism evidence="5 6">
    <name type="scientific">Azorhizobium oxalatiphilum</name>
    <dbReference type="NCBI Taxonomy" id="980631"/>
    <lineage>
        <taxon>Bacteria</taxon>
        <taxon>Pseudomonadati</taxon>
        <taxon>Pseudomonadota</taxon>
        <taxon>Alphaproteobacteria</taxon>
        <taxon>Hyphomicrobiales</taxon>
        <taxon>Xanthobacteraceae</taxon>
        <taxon>Azorhizobium</taxon>
    </lineage>
</organism>
<comment type="caution">
    <text evidence="5">The sequence shown here is derived from an EMBL/GenBank/DDBJ whole genome shotgun (WGS) entry which is preliminary data.</text>
</comment>
<dbReference type="SUPFAM" id="SSF64288">
    <property type="entry name" value="Chorismate lyase-like"/>
    <property type="match status" value="1"/>
</dbReference>
<dbReference type="EMBL" id="BMCT01000001">
    <property type="protein sequence ID" value="GGF54423.1"/>
    <property type="molecule type" value="Genomic_DNA"/>
</dbReference>
<evidence type="ECO:0000256" key="1">
    <source>
        <dbReference type="ARBA" id="ARBA00023015"/>
    </source>
</evidence>
<dbReference type="Proteomes" id="UP000606044">
    <property type="component" value="Unassembled WGS sequence"/>
</dbReference>
<dbReference type="GO" id="GO:0045892">
    <property type="term" value="P:negative regulation of DNA-templated transcription"/>
    <property type="evidence" value="ECO:0007669"/>
    <property type="project" value="TreeGrafter"/>
</dbReference>
<evidence type="ECO:0000313" key="5">
    <source>
        <dbReference type="EMBL" id="GGF54423.1"/>
    </source>
</evidence>
<gene>
    <name evidence="5" type="ORF">GCM10007301_12450</name>
</gene>
<keyword evidence="1" id="KW-0805">Transcription regulation</keyword>
<evidence type="ECO:0000313" key="6">
    <source>
        <dbReference type="Proteomes" id="UP000606044"/>
    </source>
</evidence>
<dbReference type="InterPro" id="IPR000524">
    <property type="entry name" value="Tscrpt_reg_HTH_GntR"/>
</dbReference>
<dbReference type="CDD" id="cd07377">
    <property type="entry name" value="WHTH_GntR"/>
    <property type="match status" value="1"/>
</dbReference>
<dbReference type="SMART" id="SM00866">
    <property type="entry name" value="UTRA"/>
    <property type="match status" value="1"/>
</dbReference>
<proteinExistence type="predicted"/>
<dbReference type="Pfam" id="PF07702">
    <property type="entry name" value="UTRA"/>
    <property type="match status" value="1"/>
</dbReference>
<dbReference type="InterPro" id="IPR036388">
    <property type="entry name" value="WH-like_DNA-bd_sf"/>
</dbReference>
<dbReference type="SMART" id="SM00345">
    <property type="entry name" value="HTH_GNTR"/>
    <property type="match status" value="1"/>
</dbReference>
<accession>A0A917BU13</accession>
<dbReference type="InterPro" id="IPR028978">
    <property type="entry name" value="Chorismate_lyase_/UTRA_dom_sf"/>
</dbReference>
<reference evidence="5" key="2">
    <citation type="submission" date="2020-09" db="EMBL/GenBank/DDBJ databases">
        <authorList>
            <person name="Sun Q."/>
            <person name="Sedlacek I."/>
        </authorList>
    </citation>
    <scope>NUCLEOTIDE SEQUENCE</scope>
    <source>
        <strain evidence="5">CCM 7897</strain>
    </source>
</reference>
<dbReference type="Gene3D" id="3.40.1410.10">
    <property type="entry name" value="Chorismate lyase-like"/>
    <property type="match status" value="1"/>
</dbReference>
<dbReference type="SUPFAM" id="SSF46785">
    <property type="entry name" value="Winged helix' DNA-binding domain"/>
    <property type="match status" value="1"/>
</dbReference>
<evidence type="ECO:0000256" key="3">
    <source>
        <dbReference type="ARBA" id="ARBA00023163"/>
    </source>
</evidence>
<evidence type="ECO:0000256" key="2">
    <source>
        <dbReference type="ARBA" id="ARBA00023125"/>
    </source>
</evidence>
<keyword evidence="2" id="KW-0238">DNA-binding</keyword>
<dbReference type="AlphaFoldDB" id="A0A917BU13"/>
<feature type="domain" description="HTH gntR-type" evidence="4">
    <location>
        <begin position="7"/>
        <end position="75"/>
    </location>
</feature>
<protein>
    <submittedName>
        <fullName evidence="5">GntR family transcriptional regulator</fullName>
    </submittedName>
</protein>
<dbReference type="GO" id="GO:0003700">
    <property type="term" value="F:DNA-binding transcription factor activity"/>
    <property type="evidence" value="ECO:0007669"/>
    <property type="project" value="InterPro"/>
</dbReference>
<reference evidence="5" key="1">
    <citation type="journal article" date="2014" name="Int. J. Syst. Evol. Microbiol.">
        <title>Complete genome sequence of Corynebacterium casei LMG S-19264T (=DSM 44701T), isolated from a smear-ripened cheese.</title>
        <authorList>
            <consortium name="US DOE Joint Genome Institute (JGI-PGF)"/>
            <person name="Walter F."/>
            <person name="Albersmeier A."/>
            <person name="Kalinowski J."/>
            <person name="Ruckert C."/>
        </authorList>
    </citation>
    <scope>NUCLEOTIDE SEQUENCE</scope>
    <source>
        <strain evidence="5">CCM 7897</strain>
    </source>
</reference>
<dbReference type="InterPro" id="IPR036390">
    <property type="entry name" value="WH_DNA-bd_sf"/>
</dbReference>
<keyword evidence="3" id="KW-0804">Transcription</keyword>
<keyword evidence="6" id="KW-1185">Reference proteome</keyword>
<dbReference type="PROSITE" id="PS50949">
    <property type="entry name" value="HTH_GNTR"/>
    <property type="match status" value="1"/>
</dbReference>
<dbReference type="PRINTS" id="PR00035">
    <property type="entry name" value="HTHGNTR"/>
</dbReference>
<dbReference type="Pfam" id="PF00392">
    <property type="entry name" value="GntR"/>
    <property type="match status" value="1"/>
</dbReference>
<evidence type="ECO:0000259" key="4">
    <source>
        <dbReference type="PROSITE" id="PS50949"/>
    </source>
</evidence>
<sequence>MSVPDFTPLYVRIQQFIRDEIASGRLSPGARAPSEPELAAQFATTRATVARALQQLVFEGAIVRRSGSGTFVAPAAISAPIDLSRVRSFEEQVMAKGAQVGYETLAFASRPATPAEAETLHLDVGGTVYGLDRLRLVSGRRMSLECRVIPDELGRRITPELLATKSLHAILDETFGLKVHRVEGRIRASLASAKLAEKLDVKRGSALLVRDYILFSADRRPLVCGESYYRDDFRIDYVVQQSPGDEEAPRGAHAGTSTP</sequence>
<dbReference type="PANTHER" id="PTHR44846:SF1">
    <property type="entry name" value="MANNOSYL-D-GLYCERATE TRANSPORT_METABOLISM SYSTEM REPRESSOR MNGR-RELATED"/>
    <property type="match status" value="1"/>
</dbReference>
<dbReference type="InterPro" id="IPR011663">
    <property type="entry name" value="UTRA"/>
</dbReference>
<dbReference type="GO" id="GO:0003677">
    <property type="term" value="F:DNA binding"/>
    <property type="evidence" value="ECO:0007669"/>
    <property type="project" value="UniProtKB-KW"/>
</dbReference>
<dbReference type="InterPro" id="IPR050679">
    <property type="entry name" value="Bact_HTH_transcr_reg"/>
</dbReference>
<name>A0A917BU13_9HYPH</name>
<dbReference type="Gene3D" id="1.10.10.10">
    <property type="entry name" value="Winged helix-like DNA-binding domain superfamily/Winged helix DNA-binding domain"/>
    <property type="match status" value="1"/>
</dbReference>
<dbReference type="PANTHER" id="PTHR44846">
    <property type="entry name" value="MANNOSYL-D-GLYCERATE TRANSPORT/METABOLISM SYSTEM REPRESSOR MNGR-RELATED"/>
    <property type="match status" value="1"/>
</dbReference>